<dbReference type="InterPro" id="IPR009446">
    <property type="entry name" value="Mgm101"/>
</dbReference>
<feature type="compositionally biased region" description="Basic and acidic residues" evidence="10">
    <location>
        <begin position="246"/>
        <end position="259"/>
    </location>
</feature>
<keyword evidence="7" id="KW-0496">Mitochondrion</keyword>
<dbReference type="GO" id="GO:0000262">
    <property type="term" value="C:mitochondrial chromosome"/>
    <property type="evidence" value="ECO:0007669"/>
    <property type="project" value="InterPro"/>
</dbReference>
<keyword evidence="6" id="KW-0238">DNA-binding</keyword>
<keyword evidence="8" id="KW-0234">DNA repair</keyword>
<accession>M9MIX3</accession>
<dbReference type="GO" id="GO:0036297">
    <property type="term" value="P:interstrand cross-link repair"/>
    <property type="evidence" value="ECO:0007669"/>
    <property type="project" value="TreeGrafter"/>
</dbReference>
<feature type="region of interest" description="Disordered" evidence="10">
    <location>
        <begin position="236"/>
        <end position="259"/>
    </location>
</feature>
<dbReference type="AlphaFoldDB" id="M9MIX3"/>
<proteinExistence type="inferred from homology"/>
<dbReference type="OrthoDB" id="17164at2759"/>
<evidence type="ECO:0000256" key="1">
    <source>
        <dbReference type="ARBA" id="ARBA00004436"/>
    </source>
</evidence>
<evidence type="ECO:0000256" key="5">
    <source>
        <dbReference type="ARBA" id="ARBA00022946"/>
    </source>
</evidence>
<dbReference type="EMBL" id="DF196792">
    <property type="protein sequence ID" value="GAC77397.1"/>
    <property type="molecule type" value="Genomic_DNA"/>
</dbReference>
<dbReference type="GO" id="GO:0000725">
    <property type="term" value="P:recombinational repair"/>
    <property type="evidence" value="ECO:0007669"/>
    <property type="project" value="TreeGrafter"/>
</dbReference>
<keyword evidence="5" id="KW-0809">Transit peptide</keyword>
<comment type="subcellular location">
    <subcellularLocation>
        <location evidence="1">Mitochondrion matrix</location>
        <location evidence="1">Mitochondrion nucleoid</location>
    </subcellularLocation>
</comment>
<keyword evidence="4" id="KW-0227">DNA damage</keyword>
<feature type="region of interest" description="Disordered" evidence="10">
    <location>
        <begin position="28"/>
        <end position="140"/>
    </location>
</feature>
<evidence type="ECO:0000313" key="12">
    <source>
        <dbReference type="Proteomes" id="UP000011976"/>
    </source>
</evidence>
<sequence>MRNSIVRLGQGLLRQTPIAAPARSFGSVSAPALSSRGRTYVKQQQQPARTGLKDLHPLPESMREQLESDGAPQEPYTASGNSNDPAVHSSRPAAQPAGVDVDPSVAAPGLVNGSSGNGSNGSSLSSATTSAPSSNVSEEWGTSFAGLGERSFSKEAVDVLMGPINESDIEIKPDGLIYLPEIKYRRILNRAFGPGGWGMAPRSETNVGQGIVSREPDTDRCYRRFDPAALWQQRVVSRSSSSHPECQQRRREPSRMRSCDAARTSVCRPSCGTLDSSDSSARSTASRCGPKTRLAKSRCAQTSFALADHLTDLCPLRSTDPHRKKLWRRKDDPPFEYPWKETGTA</sequence>
<evidence type="ECO:0000313" key="11">
    <source>
        <dbReference type="EMBL" id="GAC77397.1"/>
    </source>
</evidence>
<comment type="similarity">
    <text evidence="2">Belongs to the MGM101 family.</text>
</comment>
<keyword evidence="9" id="KW-1135">Mitochondrion nucleoid</keyword>
<dbReference type="STRING" id="1151754.M9MIX3"/>
<evidence type="ECO:0000256" key="4">
    <source>
        <dbReference type="ARBA" id="ARBA00022763"/>
    </source>
</evidence>
<dbReference type="PANTHER" id="PTHR31404">
    <property type="entry name" value="MITOCHONDRIAL GENOME MAINTENANCE PROTEIN MGM101"/>
    <property type="match status" value="1"/>
</dbReference>
<evidence type="ECO:0000256" key="2">
    <source>
        <dbReference type="ARBA" id="ARBA00007053"/>
    </source>
</evidence>
<feature type="compositionally biased region" description="Basic and acidic residues" evidence="10">
    <location>
        <begin position="51"/>
        <end position="66"/>
    </location>
</feature>
<dbReference type="Proteomes" id="UP000011976">
    <property type="component" value="Unassembled WGS sequence"/>
</dbReference>
<feature type="compositionally biased region" description="Low complexity" evidence="10">
    <location>
        <begin position="120"/>
        <end position="137"/>
    </location>
</feature>
<organism evidence="11 12">
    <name type="scientific">Pseudozyma antarctica (strain T-34)</name>
    <name type="common">Yeast</name>
    <name type="synonym">Candida antarctica</name>
    <dbReference type="NCBI Taxonomy" id="1151754"/>
    <lineage>
        <taxon>Eukaryota</taxon>
        <taxon>Fungi</taxon>
        <taxon>Dikarya</taxon>
        <taxon>Basidiomycota</taxon>
        <taxon>Ustilaginomycotina</taxon>
        <taxon>Ustilaginomycetes</taxon>
        <taxon>Ustilaginales</taxon>
        <taxon>Ustilaginaceae</taxon>
        <taxon>Moesziomyces</taxon>
    </lineage>
</organism>
<dbReference type="GO" id="GO:0003697">
    <property type="term" value="F:single-stranded DNA binding"/>
    <property type="evidence" value="ECO:0007669"/>
    <property type="project" value="InterPro"/>
</dbReference>
<evidence type="ECO:0000256" key="10">
    <source>
        <dbReference type="SAM" id="MobiDB-lite"/>
    </source>
</evidence>
<evidence type="ECO:0000256" key="6">
    <source>
        <dbReference type="ARBA" id="ARBA00023125"/>
    </source>
</evidence>
<gene>
    <name evidence="11" type="ORF">PANT_26c00030</name>
</gene>
<reference evidence="12" key="1">
    <citation type="journal article" date="2013" name="Genome Announc.">
        <title>Genome sequence of the basidiomycetous yeast Pseudozyma antarctica T-34, a producer of the glycolipid biosurfactants mannosylerythritol lipids.</title>
        <authorList>
            <person name="Morita T."/>
            <person name="Koike H."/>
            <person name="Koyama Y."/>
            <person name="Hagiwara H."/>
            <person name="Ito E."/>
            <person name="Fukuoka T."/>
            <person name="Imura T."/>
            <person name="Machida M."/>
            <person name="Kitamoto D."/>
        </authorList>
    </citation>
    <scope>NUCLEOTIDE SEQUENCE [LARGE SCALE GENOMIC DNA]</scope>
    <source>
        <strain evidence="12">T-34</strain>
    </source>
</reference>
<dbReference type="PANTHER" id="PTHR31404:SF0">
    <property type="entry name" value="MITOCHONDRIAL GENOME MAINTENANCE PROTEIN MGM101"/>
    <property type="match status" value="1"/>
</dbReference>
<protein>
    <recommendedName>
        <fullName evidence="3">Mitochondrial genome maintenance protein MGM101</fullName>
    </recommendedName>
</protein>
<dbReference type="Pfam" id="PF06420">
    <property type="entry name" value="Mgm101p"/>
    <property type="match status" value="1"/>
</dbReference>
<evidence type="ECO:0000256" key="3">
    <source>
        <dbReference type="ARBA" id="ARBA00013628"/>
    </source>
</evidence>
<evidence type="ECO:0000256" key="9">
    <source>
        <dbReference type="ARBA" id="ARBA00023271"/>
    </source>
</evidence>
<evidence type="ECO:0000256" key="8">
    <source>
        <dbReference type="ARBA" id="ARBA00023204"/>
    </source>
</evidence>
<name>M9MIX3_PSEA3</name>
<feature type="region of interest" description="Disordered" evidence="10">
    <location>
        <begin position="315"/>
        <end position="345"/>
    </location>
</feature>
<evidence type="ECO:0000256" key="7">
    <source>
        <dbReference type="ARBA" id="ARBA00023128"/>
    </source>
</evidence>